<evidence type="ECO:0000313" key="2">
    <source>
        <dbReference type="Proteomes" id="UP000004935"/>
    </source>
</evidence>
<proteinExistence type="predicted"/>
<dbReference type="HOGENOM" id="CLU_3246307_0_0_9"/>
<dbReference type="STRING" id="411490.ANACAC_00417"/>
<sequence>MEQVCNDFSGKEIYVLSGNNPYYEKLGYAIEGTIYIVKPKVQ</sequence>
<gene>
    <name evidence="1" type="ORF">ANACAC_00417</name>
</gene>
<accession>B0MA43</accession>
<comment type="caution">
    <text evidence="1">The sequence shown here is derived from an EMBL/GenBank/DDBJ whole genome shotgun (WGS) entry which is preliminary data.</text>
</comment>
<reference evidence="1" key="1">
    <citation type="submission" date="2007-11" db="EMBL/GenBank/DDBJ databases">
        <authorList>
            <person name="Fulton L."/>
            <person name="Clifton S."/>
            <person name="Fulton B."/>
            <person name="Xu J."/>
            <person name="Minx P."/>
            <person name="Pepin K.H."/>
            <person name="Johnson M."/>
            <person name="Thiruvilangam P."/>
            <person name="Bhonagiri V."/>
            <person name="Nash W.E."/>
            <person name="Mardis E.R."/>
            <person name="Wilson R.K."/>
        </authorList>
    </citation>
    <scope>NUCLEOTIDE SEQUENCE [LARGE SCALE GENOMIC DNA]</scope>
    <source>
        <strain evidence="1">DSM 14662</strain>
    </source>
</reference>
<protein>
    <submittedName>
        <fullName evidence="1">Uncharacterized protein</fullName>
    </submittedName>
</protein>
<dbReference type="EMBL" id="ABAX03000003">
    <property type="protein sequence ID" value="EDR98884.1"/>
    <property type="molecule type" value="Genomic_DNA"/>
</dbReference>
<reference evidence="1" key="2">
    <citation type="submission" date="2013-11" db="EMBL/GenBank/DDBJ databases">
        <title>Draft genome sequence of Anaerostipes caccae (DSM 14662).</title>
        <authorList>
            <person name="Sudarsanam P."/>
            <person name="Ley R."/>
            <person name="Guruge J."/>
            <person name="Turnbaugh P.J."/>
            <person name="Mahowald M."/>
            <person name="Liep D."/>
            <person name="Gordon J."/>
        </authorList>
    </citation>
    <scope>NUCLEOTIDE SEQUENCE</scope>
    <source>
        <strain evidence="1">DSM 14662</strain>
    </source>
</reference>
<name>B0MA43_ANACD</name>
<dbReference type="Proteomes" id="UP000004935">
    <property type="component" value="Unassembled WGS sequence"/>
</dbReference>
<evidence type="ECO:0000313" key="1">
    <source>
        <dbReference type="EMBL" id="EDR98884.1"/>
    </source>
</evidence>
<organism evidence="1 2">
    <name type="scientific">Anaerostipes caccae (strain DSM 14662 / CCUG 47493 / JCM 13470 / NCIMB 13811 / L1-92)</name>
    <dbReference type="NCBI Taxonomy" id="411490"/>
    <lineage>
        <taxon>Bacteria</taxon>
        <taxon>Bacillati</taxon>
        <taxon>Bacillota</taxon>
        <taxon>Clostridia</taxon>
        <taxon>Lachnospirales</taxon>
        <taxon>Lachnospiraceae</taxon>
        <taxon>Anaerostipes</taxon>
    </lineage>
</organism>
<dbReference type="AlphaFoldDB" id="B0MA43"/>
<keyword evidence="2" id="KW-1185">Reference proteome</keyword>